<keyword evidence="4" id="KW-0862">Zinc</keyword>
<organism evidence="8 9">
    <name type="scientific">Xenoophorus captivus</name>
    <dbReference type="NCBI Taxonomy" id="1517983"/>
    <lineage>
        <taxon>Eukaryota</taxon>
        <taxon>Metazoa</taxon>
        <taxon>Chordata</taxon>
        <taxon>Craniata</taxon>
        <taxon>Vertebrata</taxon>
        <taxon>Euteleostomi</taxon>
        <taxon>Actinopterygii</taxon>
        <taxon>Neopterygii</taxon>
        <taxon>Teleostei</taxon>
        <taxon>Neoteleostei</taxon>
        <taxon>Acanthomorphata</taxon>
        <taxon>Ovalentaria</taxon>
        <taxon>Atherinomorphae</taxon>
        <taxon>Cyprinodontiformes</taxon>
        <taxon>Goodeidae</taxon>
        <taxon>Xenoophorus</taxon>
    </lineage>
</organism>
<feature type="region of interest" description="Disordered" evidence="6">
    <location>
        <begin position="146"/>
        <end position="190"/>
    </location>
</feature>
<feature type="compositionally biased region" description="Basic residues" evidence="6">
    <location>
        <begin position="167"/>
        <end position="177"/>
    </location>
</feature>
<feature type="domain" description="C2H2-type" evidence="7">
    <location>
        <begin position="74"/>
        <end position="101"/>
    </location>
</feature>
<dbReference type="PROSITE" id="PS50157">
    <property type="entry name" value="ZINC_FINGER_C2H2_2"/>
    <property type="match status" value="4"/>
</dbReference>
<gene>
    <name evidence="8" type="ORF">XENOCAPTIV_028333</name>
</gene>
<evidence type="ECO:0000313" key="9">
    <source>
        <dbReference type="Proteomes" id="UP001434883"/>
    </source>
</evidence>
<evidence type="ECO:0000259" key="7">
    <source>
        <dbReference type="PROSITE" id="PS50157"/>
    </source>
</evidence>
<evidence type="ECO:0000256" key="3">
    <source>
        <dbReference type="ARBA" id="ARBA00022771"/>
    </source>
</evidence>
<dbReference type="PANTHER" id="PTHR24408:SF34">
    <property type="entry name" value="ZINC FINGER PROTEIN 672-RELATED"/>
    <property type="match status" value="1"/>
</dbReference>
<dbReference type="InterPro" id="IPR013087">
    <property type="entry name" value="Znf_C2H2_type"/>
</dbReference>
<keyword evidence="2" id="KW-0677">Repeat</keyword>
<dbReference type="SUPFAM" id="SSF57667">
    <property type="entry name" value="beta-beta-alpha zinc fingers"/>
    <property type="match status" value="2"/>
</dbReference>
<dbReference type="Gene3D" id="3.30.160.60">
    <property type="entry name" value="Classic Zinc Finger"/>
    <property type="match status" value="3"/>
</dbReference>
<feature type="non-terminal residue" evidence="8">
    <location>
        <position position="1"/>
    </location>
</feature>
<evidence type="ECO:0000256" key="5">
    <source>
        <dbReference type="PROSITE-ProRule" id="PRU00042"/>
    </source>
</evidence>
<evidence type="ECO:0000256" key="1">
    <source>
        <dbReference type="ARBA" id="ARBA00022723"/>
    </source>
</evidence>
<name>A0ABV0QDE9_9TELE</name>
<dbReference type="SMART" id="SM00355">
    <property type="entry name" value="ZnF_C2H2"/>
    <property type="match status" value="4"/>
</dbReference>
<accession>A0ABV0QDE9</accession>
<keyword evidence="3 5" id="KW-0863">Zinc-finger</keyword>
<evidence type="ECO:0000256" key="4">
    <source>
        <dbReference type="ARBA" id="ARBA00022833"/>
    </source>
</evidence>
<dbReference type="Proteomes" id="UP001434883">
    <property type="component" value="Unassembled WGS sequence"/>
</dbReference>
<keyword evidence="9" id="KW-1185">Reference proteome</keyword>
<evidence type="ECO:0000256" key="6">
    <source>
        <dbReference type="SAM" id="MobiDB-lite"/>
    </source>
</evidence>
<feature type="domain" description="C2H2-type" evidence="7">
    <location>
        <begin position="3"/>
        <end position="30"/>
    </location>
</feature>
<sequence length="230" mass="26708">YIHPCEICGRIFNSIGNLERHKIIHTGEQRPEKSEIFVFLEETCEIGTERESEFLFLPLLVYLHTTLLAGIKDFMCELCGKTFSERTTLETHKLIHTVGKTWKCEHCDRKYLTEYMLQKHIHLTHEKVEAQSCHLCGTKVSTRASMNRHLRRKHPEKDSMSHEKPIRPSRHPKKKPRVTVEPELSESDDYADFTEPRHSAMAEFNTVIVGDETETSSAVQSIQQVCVRFS</sequence>
<feature type="domain" description="C2H2-type" evidence="7">
    <location>
        <begin position="102"/>
        <end position="130"/>
    </location>
</feature>
<feature type="compositionally biased region" description="Basic and acidic residues" evidence="6">
    <location>
        <begin position="155"/>
        <end position="166"/>
    </location>
</feature>
<dbReference type="PROSITE" id="PS00028">
    <property type="entry name" value="ZINC_FINGER_C2H2_1"/>
    <property type="match status" value="4"/>
</dbReference>
<dbReference type="InterPro" id="IPR036236">
    <property type="entry name" value="Znf_C2H2_sf"/>
</dbReference>
<evidence type="ECO:0000313" key="8">
    <source>
        <dbReference type="EMBL" id="MEQ2193447.1"/>
    </source>
</evidence>
<dbReference type="EMBL" id="JAHRIN010008480">
    <property type="protein sequence ID" value="MEQ2193447.1"/>
    <property type="molecule type" value="Genomic_DNA"/>
</dbReference>
<keyword evidence="1" id="KW-0479">Metal-binding</keyword>
<proteinExistence type="predicted"/>
<evidence type="ECO:0000256" key="2">
    <source>
        <dbReference type="ARBA" id="ARBA00022737"/>
    </source>
</evidence>
<feature type="domain" description="C2H2-type" evidence="7">
    <location>
        <begin position="131"/>
        <end position="159"/>
    </location>
</feature>
<comment type="caution">
    <text evidence="8">The sequence shown here is derived from an EMBL/GenBank/DDBJ whole genome shotgun (WGS) entry which is preliminary data.</text>
</comment>
<reference evidence="8 9" key="1">
    <citation type="submission" date="2021-06" db="EMBL/GenBank/DDBJ databases">
        <authorList>
            <person name="Palmer J.M."/>
        </authorList>
    </citation>
    <scope>NUCLEOTIDE SEQUENCE [LARGE SCALE GENOMIC DNA]</scope>
    <source>
        <strain evidence="8 9">XC_2019</strain>
        <tissue evidence="8">Muscle</tissue>
    </source>
</reference>
<protein>
    <recommendedName>
        <fullName evidence="7">C2H2-type domain-containing protein</fullName>
    </recommendedName>
</protein>
<dbReference type="PANTHER" id="PTHR24408">
    <property type="entry name" value="ZINC FINGER PROTEIN"/>
    <property type="match status" value="1"/>
</dbReference>
<dbReference type="Pfam" id="PF00096">
    <property type="entry name" value="zf-C2H2"/>
    <property type="match status" value="3"/>
</dbReference>